<feature type="region of interest" description="Disordered" evidence="5">
    <location>
        <begin position="1"/>
        <end position="26"/>
    </location>
</feature>
<keyword evidence="2 4" id="KW-0479">Metal-binding</keyword>
<dbReference type="Proteomes" id="UP000440224">
    <property type="component" value="Unassembled WGS sequence"/>
</dbReference>
<keyword evidence="1 4" id="KW-0349">Heme</keyword>
<evidence type="ECO:0000259" key="6">
    <source>
        <dbReference type="PROSITE" id="PS51007"/>
    </source>
</evidence>
<dbReference type="GO" id="GO:0046872">
    <property type="term" value="F:metal ion binding"/>
    <property type="evidence" value="ECO:0007669"/>
    <property type="project" value="UniProtKB-KW"/>
</dbReference>
<reference evidence="7 8" key="1">
    <citation type="submission" date="2019-10" db="EMBL/GenBank/DDBJ databases">
        <title>A soil myxobacterium in the family Polyangiaceae.</title>
        <authorList>
            <person name="Li Y."/>
            <person name="Wang J."/>
        </authorList>
    </citation>
    <scope>NUCLEOTIDE SEQUENCE [LARGE SCALE GENOMIC DNA]</scope>
    <source>
        <strain evidence="7 8">DSM 14734</strain>
    </source>
</reference>
<evidence type="ECO:0000256" key="4">
    <source>
        <dbReference type="PROSITE-ProRule" id="PRU00433"/>
    </source>
</evidence>
<organism evidence="7 8">
    <name type="scientific">Polyangium spumosum</name>
    <dbReference type="NCBI Taxonomy" id="889282"/>
    <lineage>
        <taxon>Bacteria</taxon>
        <taxon>Pseudomonadati</taxon>
        <taxon>Myxococcota</taxon>
        <taxon>Polyangia</taxon>
        <taxon>Polyangiales</taxon>
        <taxon>Polyangiaceae</taxon>
        <taxon>Polyangium</taxon>
    </lineage>
</organism>
<keyword evidence="3 4" id="KW-0408">Iron</keyword>
<evidence type="ECO:0000256" key="2">
    <source>
        <dbReference type="ARBA" id="ARBA00022723"/>
    </source>
</evidence>
<dbReference type="GO" id="GO:0020037">
    <property type="term" value="F:heme binding"/>
    <property type="evidence" value="ECO:0007669"/>
    <property type="project" value="InterPro"/>
</dbReference>
<dbReference type="EMBL" id="WJIE01000004">
    <property type="protein sequence ID" value="MRG93644.1"/>
    <property type="molecule type" value="Genomic_DNA"/>
</dbReference>
<gene>
    <name evidence="7" type="ORF">GF068_17255</name>
</gene>
<dbReference type="SUPFAM" id="SSF46626">
    <property type="entry name" value="Cytochrome c"/>
    <property type="match status" value="1"/>
</dbReference>
<evidence type="ECO:0000256" key="5">
    <source>
        <dbReference type="SAM" id="MobiDB-lite"/>
    </source>
</evidence>
<evidence type="ECO:0000256" key="3">
    <source>
        <dbReference type="ARBA" id="ARBA00023004"/>
    </source>
</evidence>
<dbReference type="InterPro" id="IPR036909">
    <property type="entry name" value="Cyt_c-like_dom_sf"/>
</dbReference>
<dbReference type="Gene3D" id="1.10.760.10">
    <property type="entry name" value="Cytochrome c-like domain"/>
    <property type="match status" value="1"/>
</dbReference>
<dbReference type="OrthoDB" id="5518603at2"/>
<protein>
    <submittedName>
        <fullName evidence="7">C-type cytochrome</fullName>
    </submittedName>
</protein>
<name>A0A6N7PU87_9BACT</name>
<evidence type="ECO:0000313" key="7">
    <source>
        <dbReference type="EMBL" id="MRG93644.1"/>
    </source>
</evidence>
<dbReference type="GO" id="GO:0009055">
    <property type="term" value="F:electron transfer activity"/>
    <property type="evidence" value="ECO:0007669"/>
    <property type="project" value="InterPro"/>
</dbReference>
<evidence type="ECO:0000313" key="8">
    <source>
        <dbReference type="Proteomes" id="UP000440224"/>
    </source>
</evidence>
<dbReference type="AlphaFoldDB" id="A0A6N7PU87"/>
<proteinExistence type="predicted"/>
<dbReference type="PROSITE" id="PS51007">
    <property type="entry name" value="CYTC"/>
    <property type="match status" value="1"/>
</dbReference>
<accession>A0A6N7PU87</accession>
<dbReference type="Pfam" id="PF00034">
    <property type="entry name" value="Cytochrom_C"/>
    <property type="match status" value="1"/>
</dbReference>
<comment type="caution">
    <text evidence="7">The sequence shown here is derived from an EMBL/GenBank/DDBJ whole genome shotgun (WGS) entry which is preliminary data.</text>
</comment>
<keyword evidence="8" id="KW-1185">Reference proteome</keyword>
<feature type="domain" description="Cytochrome c" evidence="6">
    <location>
        <begin position="95"/>
        <end position="186"/>
    </location>
</feature>
<dbReference type="InterPro" id="IPR009056">
    <property type="entry name" value="Cyt_c-like_dom"/>
</dbReference>
<sequence>MAAFSRVRARRANTLEDAPSTHTARLPSRALRASLPAVLGTPIEGEPASRMSAAGTGALVIASRRIRHFLVLLALAAPGTLMACKSAPRREVSGGDAARGREAIKKYACGACHIIPGVEGAIGKESHPLFGFANRGDIAGVTSNTPENLVKWIRRPTDLAPRTKMPTLGVSEQEAKDIAAYLYTLNGE</sequence>
<evidence type="ECO:0000256" key="1">
    <source>
        <dbReference type="ARBA" id="ARBA00022617"/>
    </source>
</evidence>